<reference evidence="1 2" key="1">
    <citation type="journal article" date="2014" name="Genome Announc.">
        <title>Draft genome sequences of eight enterohepatic helicobacter species isolated from both laboratory and wild rodents.</title>
        <authorList>
            <person name="Sheh A."/>
            <person name="Shen Z."/>
            <person name="Fox J.G."/>
        </authorList>
    </citation>
    <scope>NUCLEOTIDE SEQUENCE [LARGE SCALE GENOMIC DNA]</scope>
    <source>
        <strain evidence="1 2">MIT 01-6451</strain>
    </source>
</reference>
<organism evidence="1 2">
    <name type="scientific">Helicobacter japonicus</name>
    <dbReference type="NCBI Taxonomy" id="425400"/>
    <lineage>
        <taxon>Bacteria</taxon>
        <taxon>Pseudomonadati</taxon>
        <taxon>Campylobacterota</taxon>
        <taxon>Epsilonproteobacteria</taxon>
        <taxon>Campylobacterales</taxon>
        <taxon>Helicobacteraceae</taxon>
        <taxon>Helicobacter</taxon>
    </lineage>
</organism>
<dbReference type="Proteomes" id="UP000029707">
    <property type="component" value="Unassembled WGS sequence"/>
</dbReference>
<dbReference type="Pfam" id="PF05315">
    <property type="entry name" value="ICEA"/>
    <property type="match status" value="1"/>
</dbReference>
<dbReference type="AlphaFoldDB" id="A0A4U8TSB5"/>
<dbReference type="OrthoDB" id="5361950at2"/>
<evidence type="ECO:0000313" key="2">
    <source>
        <dbReference type="Proteomes" id="UP000029707"/>
    </source>
</evidence>
<sequence>MSSYATQADLFLELAKPDKNGVSRWVYVSEFVGKYEPLSSNNGYAWARDGSRGGTTKTKLNETYIIEKNPPTGEVVAIRLNGFKPKT</sequence>
<protein>
    <submittedName>
        <fullName evidence="1">Uncharacterized protein</fullName>
    </submittedName>
</protein>
<gene>
    <name evidence="1" type="ORF">LS65_003015</name>
</gene>
<dbReference type="EMBL" id="JRMQ02000002">
    <property type="protein sequence ID" value="TLE02909.1"/>
    <property type="molecule type" value="Genomic_DNA"/>
</dbReference>
<proteinExistence type="predicted"/>
<dbReference type="InterPro" id="IPR007979">
    <property type="entry name" value="NlaIII/ICEA1"/>
</dbReference>
<evidence type="ECO:0000313" key="1">
    <source>
        <dbReference type="EMBL" id="TLE02909.1"/>
    </source>
</evidence>
<name>A0A4U8TSB5_9HELI</name>
<accession>A0A4U8TSB5</accession>
<keyword evidence="2" id="KW-1185">Reference proteome</keyword>
<dbReference type="RefSeq" id="WP_034362607.1">
    <property type="nucleotide sequence ID" value="NZ_CAJUDB010000031.1"/>
</dbReference>
<comment type="caution">
    <text evidence="1">The sequence shown here is derived from an EMBL/GenBank/DDBJ whole genome shotgun (WGS) entry which is preliminary data.</text>
</comment>